<feature type="compositionally biased region" description="Polar residues" evidence="7">
    <location>
        <begin position="1"/>
        <end position="31"/>
    </location>
</feature>
<keyword evidence="3 8" id="KW-0812">Transmembrane</keyword>
<keyword evidence="5 8" id="KW-1133">Transmembrane helix</keyword>
<comment type="subcellular location">
    <subcellularLocation>
        <location evidence="1">Membrane</location>
        <topology evidence="1">Multi-pass membrane protein</topology>
    </subcellularLocation>
</comment>
<dbReference type="GO" id="GO:0016020">
    <property type="term" value="C:membrane"/>
    <property type="evidence" value="ECO:0007669"/>
    <property type="project" value="UniProtKB-SubCell"/>
</dbReference>
<feature type="compositionally biased region" description="Polar residues" evidence="7">
    <location>
        <begin position="133"/>
        <end position="151"/>
    </location>
</feature>
<evidence type="ECO:0000256" key="7">
    <source>
        <dbReference type="SAM" id="MobiDB-lite"/>
    </source>
</evidence>
<name>A0A8S3VJ57_MYTED</name>
<keyword evidence="10" id="KW-1185">Reference proteome</keyword>
<evidence type="ECO:0000256" key="6">
    <source>
        <dbReference type="ARBA" id="ARBA00023136"/>
    </source>
</evidence>
<reference evidence="9" key="1">
    <citation type="submission" date="2021-03" db="EMBL/GenBank/DDBJ databases">
        <authorList>
            <person name="Bekaert M."/>
        </authorList>
    </citation>
    <scope>NUCLEOTIDE SEQUENCE</scope>
</reference>
<comment type="similarity">
    <text evidence="2">Belongs to the ninjurin family.</text>
</comment>
<evidence type="ECO:0000256" key="5">
    <source>
        <dbReference type="ARBA" id="ARBA00022989"/>
    </source>
</evidence>
<organism evidence="9 10">
    <name type="scientific">Mytilus edulis</name>
    <name type="common">Blue mussel</name>
    <dbReference type="NCBI Taxonomy" id="6550"/>
    <lineage>
        <taxon>Eukaryota</taxon>
        <taxon>Metazoa</taxon>
        <taxon>Spiralia</taxon>
        <taxon>Lophotrochozoa</taxon>
        <taxon>Mollusca</taxon>
        <taxon>Bivalvia</taxon>
        <taxon>Autobranchia</taxon>
        <taxon>Pteriomorphia</taxon>
        <taxon>Mytilida</taxon>
        <taxon>Mytiloidea</taxon>
        <taxon>Mytilidae</taxon>
        <taxon>Mytilinae</taxon>
        <taxon>Mytilus</taxon>
    </lineage>
</organism>
<gene>
    <name evidence="9" type="ORF">MEDL_68937</name>
</gene>
<sequence>MASSKTESVPLSSLDNSSIKVEMSNDNSSSHNDTEIDIDSPPDGEDVVEGRNTLSDDDTDSSSKSGPTNKFQSRREVTKGLYDVALLMANVSQLKSVLDSKDNIYYTALLQGMASSKTESVPLKHAHDGGYDSDQNTLRSRNSSIDNSSTKVEMEPPPEGNDEVEGRTLNEDETDSSSKSGAVNMFQSRCEITKGLYDVALLMANASQLRSAIDSTDNKYKTVLIVLLIASISLHLISAVFLYVLFIKEKQAKNKQQANENNNMLQPTVNRKSSKRRKQSAVCPKCFVEITCCHCWRIYITDIIATLCVIAVTVLNVFITAFGHNTKS</sequence>
<dbReference type="GO" id="GO:0007155">
    <property type="term" value="P:cell adhesion"/>
    <property type="evidence" value="ECO:0007669"/>
    <property type="project" value="UniProtKB-KW"/>
</dbReference>
<keyword evidence="6 8" id="KW-0472">Membrane</keyword>
<accession>A0A8S3VJ57</accession>
<feature type="compositionally biased region" description="Acidic residues" evidence="7">
    <location>
        <begin position="35"/>
        <end position="47"/>
    </location>
</feature>
<evidence type="ECO:0000256" key="2">
    <source>
        <dbReference type="ARBA" id="ARBA00008141"/>
    </source>
</evidence>
<dbReference type="EMBL" id="CAJPWZ010003331">
    <property type="protein sequence ID" value="CAG2257698.1"/>
    <property type="molecule type" value="Genomic_DNA"/>
</dbReference>
<evidence type="ECO:0000256" key="1">
    <source>
        <dbReference type="ARBA" id="ARBA00004141"/>
    </source>
</evidence>
<evidence type="ECO:0000256" key="8">
    <source>
        <dbReference type="SAM" id="Phobius"/>
    </source>
</evidence>
<dbReference type="AlphaFoldDB" id="A0A8S3VJ57"/>
<dbReference type="PANTHER" id="PTHR12316:SF17">
    <property type="entry name" value="NINJURIN C, ISOFORM D"/>
    <property type="match status" value="1"/>
</dbReference>
<feature type="region of interest" description="Disordered" evidence="7">
    <location>
        <begin position="116"/>
        <end position="181"/>
    </location>
</feature>
<keyword evidence="4" id="KW-0130">Cell adhesion</keyword>
<feature type="region of interest" description="Disordered" evidence="7">
    <location>
        <begin position="1"/>
        <end position="74"/>
    </location>
</feature>
<evidence type="ECO:0000313" key="10">
    <source>
        <dbReference type="Proteomes" id="UP000683360"/>
    </source>
</evidence>
<evidence type="ECO:0000256" key="3">
    <source>
        <dbReference type="ARBA" id="ARBA00022692"/>
    </source>
</evidence>
<dbReference type="OrthoDB" id="10037074at2759"/>
<dbReference type="PANTHER" id="PTHR12316">
    <property type="entry name" value="NINJURIN-RELATED"/>
    <property type="match status" value="1"/>
</dbReference>
<protein>
    <submittedName>
        <fullName evidence="9">Uncharacterized protein</fullName>
    </submittedName>
</protein>
<proteinExistence type="inferred from homology"/>
<comment type="caution">
    <text evidence="9">The sequence shown here is derived from an EMBL/GenBank/DDBJ whole genome shotgun (WGS) entry which is preliminary data.</text>
</comment>
<feature type="transmembrane region" description="Helical" evidence="8">
    <location>
        <begin position="223"/>
        <end position="246"/>
    </location>
</feature>
<dbReference type="InterPro" id="IPR007007">
    <property type="entry name" value="Ninjurin"/>
</dbReference>
<evidence type="ECO:0000256" key="4">
    <source>
        <dbReference type="ARBA" id="ARBA00022889"/>
    </source>
</evidence>
<dbReference type="Pfam" id="PF04923">
    <property type="entry name" value="Ninjurin"/>
    <property type="match status" value="2"/>
</dbReference>
<dbReference type="GO" id="GO:0042246">
    <property type="term" value="P:tissue regeneration"/>
    <property type="evidence" value="ECO:0007669"/>
    <property type="project" value="InterPro"/>
</dbReference>
<dbReference type="Proteomes" id="UP000683360">
    <property type="component" value="Unassembled WGS sequence"/>
</dbReference>
<evidence type="ECO:0000313" key="9">
    <source>
        <dbReference type="EMBL" id="CAG2257698.1"/>
    </source>
</evidence>
<feature type="transmembrane region" description="Helical" evidence="8">
    <location>
        <begin position="303"/>
        <end position="323"/>
    </location>
</feature>